<evidence type="ECO:0000313" key="3">
    <source>
        <dbReference type="Proteomes" id="UP001213000"/>
    </source>
</evidence>
<dbReference type="AlphaFoldDB" id="A0AAD5VKZ6"/>
<evidence type="ECO:0000313" key="2">
    <source>
        <dbReference type="EMBL" id="KAJ3561624.1"/>
    </source>
</evidence>
<dbReference type="EMBL" id="JANIEX010000977">
    <property type="protein sequence ID" value="KAJ3561624.1"/>
    <property type="molecule type" value="Genomic_DNA"/>
</dbReference>
<comment type="caution">
    <text evidence="2">The sequence shown here is derived from an EMBL/GenBank/DDBJ whole genome shotgun (WGS) entry which is preliminary data.</text>
</comment>
<keyword evidence="3" id="KW-1185">Reference proteome</keyword>
<proteinExistence type="predicted"/>
<organism evidence="2 3">
    <name type="scientific">Leucocoprinus birnbaumii</name>
    <dbReference type="NCBI Taxonomy" id="56174"/>
    <lineage>
        <taxon>Eukaryota</taxon>
        <taxon>Fungi</taxon>
        <taxon>Dikarya</taxon>
        <taxon>Basidiomycota</taxon>
        <taxon>Agaricomycotina</taxon>
        <taxon>Agaricomycetes</taxon>
        <taxon>Agaricomycetidae</taxon>
        <taxon>Agaricales</taxon>
        <taxon>Agaricineae</taxon>
        <taxon>Agaricaceae</taxon>
        <taxon>Leucocoprinus</taxon>
    </lineage>
</organism>
<feature type="region of interest" description="Disordered" evidence="1">
    <location>
        <begin position="185"/>
        <end position="207"/>
    </location>
</feature>
<gene>
    <name evidence="2" type="ORF">NP233_g10084</name>
</gene>
<protein>
    <submittedName>
        <fullName evidence="2">Uncharacterized protein</fullName>
    </submittedName>
</protein>
<reference evidence="2" key="1">
    <citation type="submission" date="2022-07" db="EMBL/GenBank/DDBJ databases">
        <title>Genome Sequence of Leucocoprinus birnbaumii.</title>
        <authorList>
            <person name="Buettner E."/>
        </authorList>
    </citation>
    <scope>NUCLEOTIDE SEQUENCE</scope>
    <source>
        <strain evidence="2">VT141</strain>
    </source>
</reference>
<sequence>MGVLLSKASVPQRVRVIIYEGRNESPRTFWIPLVDNRIVFLQHPFPSVAQFPRLSYSVYDIYKERFVEIGTFMSMDATFGENPFLIVRRSELRDEECSGLGDRIYELNSLITTDPRDIQRGTPSPQFSLSGLLYISVIAAAAFLVRQCVFMLTWVWNVPKAFQQPMEPRVAVIQPQRTIFVEVTSSSESDGGENDPTVDFEQNLTSL</sequence>
<name>A0AAD5VKZ6_9AGAR</name>
<accession>A0AAD5VKZ6</accession>
<dbReference type="Proteomes" id="UP001213000">
    <property type="component" value="Unassembled WGS sequence"/>
</dbReference>
<evidence type="ECO:0000256" key="1">
    <source>
        <dbReference type="SAM" id="MobiDB-lite"/>
    </source>
</evidence>